<protein>
    <submittedName>
        <fullName evidence="1">Uncharacterized protein</fullName>
    </submittedName>
</protein>
<dbReference type="EMBL" id="VSSQ01033483">
    <property type="protein sequence ID" value="MPM85091.1"/>
    <property type="molecule type" value="Genomic_DNA"/>
</dbReference>
<reference evidence="1" key="1">
    <citation type="submission" date="2019-08" db="EMBL/GenBank/DDBJ databases">
        <authorList>
            <person name="Kucharzyk K."/>
            <person name="Murdoch R.W."/>
            <person name="Higgins S."/>
            <person name="Loffler F."/>
        </authorList>
    </citation>
    <scope>NUCLEOTIDE SEQUENCE</scope>
</reference>
<evidence type="ECO:0000313" key="1">
    <source>
        <dbReference type="EMBL" id="MPM85091.1"/>
    </source>
</evidence>
<dbReference type="AlphaFoldDB" id="A0A645D762"/>
<accession>A0A645D762</accession>
<sequence>MTTRSLRLSGESQTWSEIPFNIKSEVFGNTVLLDNKQEK</sequence>
<organism evidence="1">
    <name type="scientific">bioreactor metagenome</name>
    <dbReference type="NCBI Taxonomy" id="1076179"/>
    <lineage>
        <taxon>unclassified sequences</taxon>
        <taxon>metagenomes</taxon>
        <taxon>ecological metagenomes</taxon>
    </lineage>
</organism>
<proteinExistence type="predicted"/>
<gene>
    <name evidence="1" type="ORF">SDC9_132168</name>
</gene>
<comment type="caution">
    <text evidence="1">The sequence shown here is derived from an EMBL/GenBank/DDBJ whole genome shotgun (WGS) entry which is preliminary data.</text>
</comment>
<name>A0A645D762_9ZZZZ</name>